<dbReference type="PANTHER" id="PTHR30055">
    <property type="entry name" value="HTH-TYPE TRANSCRIPTIONAL REGULATOR RUTR"/>
    <property type="match status" value="1"/>
</dbReference>
<reference evidence="6" key="1">
    <citation type="submission" date="2020-12" db="EMBL/GenBank/DDBJ databases">
        <title>PHA producing bacteria isolated from mangrove.</title>
        <authorList>
            <person name="Zheng W."/>
            <person name="Yu S."/>
            <person name="Huang Y."/>
        </authorList>
    </citation>
    <scope>NUCLEOTIDE SEQUENCE</scope>
    <source>
        <strain evidence="6">GN8-5</strain>
    </source>
</reference>
<dbReference type="RefSeq" id="WP_179411038.1">
    <property type="nucleotide sequence ID" value="NZ_CP063379.1"/>
</dbReference>
<feature type="domain" description="HTH tetR-type" evidence="5">
    <location>
        <begin position="5"/>
        <end position="65"/>
    </location>
</feature>
<evidence type="ECO:0000256" key="4">
    <source>
        <dbReference type="PROSITE-ProRule" id="PRU00335"/>
    </source>
</evidence>
<keyword evidence="2 4" id="KW-0238">DNA-binding</keyword>
<sequence length="197" mass="21626">MPRPPLARERVLDAYVQILITDGERAATLDAVARAAGVSKGGLLYHFASKDDLAAALIERLLSLTDDDLDRMRQSPEHPIAYYVRTSVMEDDALDRALIAVTRLAQGGSAPASDALRESRRLWTEAIRPHVRDDTALELVMLLSDGLYFNNSLMNHSNAPEHFSDFVPTGRALADLVERVTTTTRAPEAPEPASHTP</sequence>
<dbReference type="Proteomes" id="UP000664385">
    <property type="component" value="Unassembled WGS sequence"/>
</dbReference>
<dbReference type="Pfam" id="PF00440">
    <property type="entry name" value="TetR_N"/>
    <property type="match status" value="1"/>
</dbReference>
<dbReference type="Gene3D" id="1.10.357.10">
    <property type="entry name" value="Tetracycline Repressor, domain 2"/>
    <property type="match status" value="1"/>
</dbReference>
<evidence type="ECO:0000313" key="7">
    <source>
        <dbReference type="Proteomes" id="UP000664385"/>
    </source>
</evidence>
<protein>
    <submittedName>
        <fullName evidence="6">TetR/AcrR family transcriptional regulator</fullName>
    </submittedName>
</protein>
<organism evidence="6 7">
    <name type="scientific">Microbacterium esteraromaticum</name>
    <dbReference type="NCBI Taxonomy" id="57043"/>
    <lineage>
        <taxon>Bacteria</taxon>
        <taxon>Bacillati</taxon>
        <taxon>Actinomycetota</taxon>
        <taxon>Actinomycetes</taxon>
        <taxon>Micrococcales</taxon>
        <taxon>Microbacteriaceae</taxon>
        <taxon>Microbacterium</taxon>
    </lineage>
</organism>
<evidence type="ECO:0000313" key="6">
    <source>
        <dbReference type="EMBL" id="MBN8205950.1"/>
    </source>
</evidence>
<dbReference type="GO" id="GO:0003700">
    <property type="term" value="F:DNA-binding transcription factor activity"/>
    <property type="evidence" value="ECO:0007669"/>
    <property type="project" value="TreeGrafter"/>
</dbReference>
<dbReference type="InterPro" id="IPR001647">
    <property type="entry name" value="HTH_TetR"/>
</dbReference>
<name>A0A939DW20_9MICO</name>
<evidence type="ECO:0000256" key="2">
    <source>
        <dbReference type="ARBA" id="ARBA00023125"/>
    </source>
</evidence>
<dbReference type="EMBL" id="JAEMWU010000001">
    <property type="protein sequence ID" value="MBN8205950.1"/>
    <property type="molecule type" value="Genomic_DNA"/>
</dbReference>
<dbReference type="AlphaFoldDB" id="A0A939DW20"/>
<keyword evidence="3" id="KW-0804">Transcription</keyword>
<dbReference type="InterPro" id="IPR009057">
    <property type="entry name" value="Homeodomain-like_sf"/>
</dbReference>
<comment type="caution">
    <text evidence="6">The sequence shown here is derived from an EMBL/GenBank/DDBJ whole genome shotgun (WGS) entry which is preliminary data.</text>
</comment>
<evidence type="ECO:0000256" key="1">
    <source>
        <dbReference type="ARBA" id="ARBA00023015"/>
    </source>
</evidence>
<dbReference type="PROSITE" id="PS50977">
    <property type="entry name" value="HTH_TETR_2"/>
    <property type="match status" value="1"/>
</dbReference>
<evidence type="ECO:0000256" key="3">
    <source>
        <dbReference type="ARBA" id="ARBA00023163"/>
    </source>
</evidence>
<feature type="DNA-binding region" description="H-T-H motif" evidence="4">
    <location>
        <begin position="28"/>
        <end position="47"/>
    </location>
</feature>
<dbReference type="GO" id="GO:0000976">
    <property type="term" value="F:transcription cis-regulatory region binding"/>
    <property type="evidence" value="ECO:0007669"/>
    <property type="project" value="TreeGrafter"/>
</dbReference>
<dbReference type="PANTHER" id="PTHR30055:SF234">
    <property type="entry name" value="HTH-TYPE TRANSCRIPTIONAL REGULATOR BETI"/>
    <property type="match status" value="1"/>
</dbReference>
<proteinExistence type="predicted"/>
<evidence type="ECO:0000259" key="5">
    <source>
        <dbReference type="PROSITE" id="PS50977"/>
    </source>
</evidence>
<dbReference type="SUPFAM" id="SSF46689">
    <property type="entry name" value="Homeodomain-like"/>
    <property type="match status" value="1"/>
</dbReference>
<dbReference type="InterPro" id="IPR050109">
    <property type="entry name" value="HTH-type_TetR-like_transc_reg"/>
</dbReference>
<dbReference type="PRINTS" id="PR00455">
    <property type="entry name" value="HTHTETR"/>
</dbReference>
<keyword evidence="1" id="KW-0805">Transcription regulation</keyword>
<accession>A0A939DW20</accession>
<gene>
    <name evidence="6" type="ORF">JF543_08240</name>
</gene>